<dbReference type="PANTHER" id="PTHR15407">
    <property type="entry name" value="FUKUTIN-RELATED"/>
    <property type="match status" value="1"/>
</dbReference>
<reference evidence="6" key="1">
    <citation type="submission" date="2023-06" db="EMBL/GenBank/DDBJ databases">
        <title>Genome-scale phylogeny and comparative genomics of the fungal order Sordariales.</title>
        <authorList>
            <consortium name="Lawrence Berkeley National Laboratory"/>
            <person name="Hensen N."/>
            <person name="Bonometti L."/>
            <person name="Westerberg I."/>
            <person name="Brannstrom I.O."/>
            <person name="Guillou S."/>
            <person name="Cros-Aarteil S."/>
            <person name="Calhoun S."/>
            <person name="Haridas S."/>
            <person name="Kuo A."/>
            <person name="Mondo S."/>
            <person name="Pangilinan J."/>
            <person name="Riley R."/>
            <person name="Labutti K."/>
            <person name="Andreopoulos B."/>
            <person name="Lipzen A."/>
            <person name="Chen C."/>
            <person name="Yanf M."/>
            <person name="Daum C."/>
            <person name="Ng V."/>
            <person name="Clum A."/>
            <person name="Steindorff A."/>
            <person name="Ohm R."/>
            <person name="Martin F."/>
            <person name="Silar P."/>
            <person name="Natvig D."/>
            <person name="Lalanne C."/>
            <person name="Gautier V."/>
            <person name="Ament-Velasquez S.L."/>
            <person name="Kruys A."/>
            <person name="Hutchinson M.I."/>
            <person name="Powell A.J."/>
            <person name="Barry K."/>
            <person name="Miller A.N."/>
            <person name="Grigoriev I.V."/>
            <person name="Debuchy R."/>
            <person name="Gladieux P."/>
            <person name="Thoren M.H."/>
            <person name="Johannesson H."/>
        </authorList>
    </citation>
    <scope>NUCLEOTIDE SEQUENCE</scope>
    <source>
        <strain evidence="6">SMH2532-1</strain>
    </source>
</reference>
<organism evidence="6 7">
    <name type="scientific">Cercophora newfieldiana</name>
    <dbReference type="NCBI Taxonomy" id="92897"/>
    <lineage>
        <taxon>Eukaryota</taxon>
        <taxon>Fungi</taxon>
        <taxon>Dikarya</taxon>
        <taxon>Ascomycota</taxon>
        <taxon>Pezizomycotina</taxon>
        <taxon>Sordariomycetes</taxon>
        <taxon>Sordariomycetidae</taxon>
        <taxon>Sordariales</taxon>
        <taxon>Lasiosphaeriaceae</taxon>
        <taxon>Cercophora</taxon>
    </lineage>
</organism>
<evidence type="ECO:0000313" key="7">
    <source>
        <dbReference type="Proteomes" id="UP001174936"/>
    </source>
</evidence>
<accession>A0AA39XTY4</accession>
<dbReference type="GO" id="GO:0009100">
    <property type="term" value="P:glycoprotein metabolic process"/>
    <property type="evidence" value="ECO:0007669"/>
    <property type="project" value="UniProtKB-ARBA"/>
</dbReference>
<feature type="domain" description="LicD/FKTN/FKRP nucleotidyltransferase" evidence="5">
    <location>
        <begin position="74"/>
        <end position="179"/>
    </location>
</feature>
<dbReference type="PANTHER" id="PTHR15407:SF28">
    <property type="entry name" value="RIBITOL-5-PHOSPHATE TRANSFERASE FKTN"/>
    <property type="match status" value="1"/>
</dbReference>
<gene>
    <name evidence="6" type="ORF">B0T16DRAFT_432237</name>
</gene>
<sequence length="261" mass="31087">MRSGHMQPHRWTARASARWATPYRPLYKYFHEPGITEIYGHYDSRFFHALIPYDEHLLTLRHLIQSYLTTLRSLGVDTWLAHGTLLGWWWNGRIMPWDYDLDVQVSSHSLAYLGNRYNRTEHAWRYVDAQTGMELNKTYLLDVNPFHGMRGRGMGLNVIDARWIDMENGMFIDITGLMERDQRGRPGVWSCKNFHRYRTREVWPLRETEFEGVRAKVPYSFDAVLRDEYGMRAMTVTQWEGHRWDEGLKKWVKIELGSQQS</sequence>
<dbReference type="AlphaFoldDB" id="A0AA39XTY4"/>
<feature type="domain" description="LicD/FKTN/FKRP nucleotidyltransferase" evidence="5">
    <location>
        <begin position="192"/>
        <end position="230"/>
    </location>
</feature>
<evidence type="ECO:0000256" key="4">
    <source>
        <dbReference type="ARBA" id="ARBA00023136"/>
    </source>
</evidence>
<dbReference type="InterPro" id="IPR007074">
    <property type="entry name" value="LicD/FKTN/FKRP_NTP_transf"/>
</dbReference>
<name>A0AA39XTY4_9PEZI</name>
<proteinExistence type="predicted"/>
<comment type="caution">
    <text evidence="6">The sequence shown here is derived from an EMBL/GenBank/DDBJ whole genome shotgun (WGS) entry which is preliminary data.</text>
</comment>
<keyword evidence="3" id="KW-1133">Transmembrane helix</keyword>
<evidence type="ECO:0000256" key="2">
    <source>
        <dbReference type="ARBA" id="ARBA00022692"/>
    </source>
</evidence>
<protein>
    <submittedName>
        <fullName evidence="6">LicD family-domain-containing protein</fullName>
    </submittedName>
</protein>
<dbReference type="Proteomes" id="UP001174936">
    <property type="component" value="Unassembled WGS sequence"/>
</dbReference>
<keyword evidence="7" id="KW-1185">Reference proteome</keyword>
<dbReference type="Pfam" id="PF04991">
    <property type="entry name" value="LicD"/>
    <property type="match status" value="2"/>
</dbReference>
<dbReference type="GO" id="GO:0016020">
    <property type="term" value="C:membrane"/>
    <property type="evidence" value="ECO:0007669"/>
    <property type="project" value="UniProtKB-SubCell"/>
</dbReference>
<comment type="subcellular location">
    <subcellularLocation>
        <location evidence="1">Membrane</location>
        <topology evidence="1">Single-pass membrane protein</topology>
    </subcellularLocation>
</comment>
<evidence type="ECO:0000256" key="3">
    <source>
        <dbReference type="ARBA" id="ARBA00022989"/>
    </source>
</evidence>
<keyword evidence="4" id="KW-0472">Membrane</keyword>
<keyword evidence="2" id="KW-0812">Transmembrane</keyword>
<dbReference type="EMBL" id="JAULSV010000007">
    <property type="protein sequence ID" value="KAK0639372.1"/>
    <property type="molecule type" value="Genomic_DNA"/>
</dbReference>
<evidence type="ECO:0000259" key="5">
    <source>
        <dbReference type="Pfam" id="PF04991"/>
    </source>
</evidence>
<evidence type="ECO:0000313" key="6">
    <source>
        <dbReference type="EMBL" id="KAK0639372.1"/>
    </source>
</evidence>
<dbReference type="InterPro" id="IPR009644">
    <property type="entry name" value="FKTN/MNN4/W02B3.4-1"/>
</dbReference>
<evidence type="ECO:0000256" key="1">
    <source>
        <dbReference type="ARBA" id="ARBA00004167"/>
    </source>
</evidence>